<dbReference type="CDD" id="cd08878">
    <property type="entry name" value="RHO_alpha_C_DMO-like"/>
    <property type="match status" value="1"/>
</dbReference>
<dbReference type="Pfam" id="PF00355">
    <property type="entry name" value="Rieske"/>
    <property type="match status" value="1"/>
</dbReference>
<dbReference type="STRING" id="488538.SAR116_0341"/>
<gene>
    <name evidence="7" type="ordered locus">SAR116_0341</name>
</gene>
<keyword evidence="2" id="KW-0479">Metal-binding</keyword>
<dbReference type="Pfam" id="PF19112">
    <property type="entry name" value="VanA_C"/>
    <property type="match status" value="1"/>
</dbReference>
<accession>D5BQ86</accession>
<keyword evidence="8" id="KW-1185">Reference proteome</keyword>
<sequence>MVDIETEFLFDSWYVAGWSSDFEHSLTPLTILGEHVVIFRTAKGVAVALEDACPHRKLPLSHGRLQDDRVECGYHGLTFDCSGHCVHAPTQQNSPPDVSVKSYPVEDRYGLLWIWMGAPEAANTDEIFRIENYDNPAWGKTRGGSMDVACHYLYVTDNLLDPSHVAWVHVSSFAGAGTEDVPLNVERLEDGVLVSRWMQDRQPPPYYAPMLSFEGNCDRKQHYECRVPSIAINKSIFTPVGKGGDDTSLPDNSFINISYNFMTPVDADNTNYFWFQHRNGDPDNEALSTQMFDAAKVAFIEDRDILVEVHKGMKNKRTRNINLGIDAGSMRFRKMIEKRIAATQEAD</sequence>
<dbReference type="InterPro" id="IPR044043">
    <property type="entry name" value="VanA_C_cat"/>
</dbReference>
<feature type="domain" description="Rieske" evidence="6">
    <location>
        <begin position="13"/>
        <end position="114"/>
    </location>
</feature>
<evidence type="ECO:0000256" key="1">
    <source>
        <dbReference type="ARBA" id="ARBA00022714"/>
    </source>
</evidence>
<dbReference type="Gene3D" id="2.102.10.10">
    <property type="entry name" value="Rieske [2Fe-2S] iron-sulphur domain"/>
    <property type="match status" value="1"/>
</dbReference>
<name>D5BQ86_PUNMI</name>
<dbReference type="GO" id="GO:0046872">
    <property type="term" value="F:metal ion binding"/>
    <property type="evidence" value="ECO:0007669"/>
    <property type="project" value="UniProtKB-KW"/>
</dbReference>
<dbReference type="InterPro" id="IPR017941">
    <property type="entry name" value="Rieske_2Fe-2S"/>
</dbReference>
<evidence type="ECO:0000256" key="2">
    <source>
        <dbReference type="ARBA" id="ARBA00022723"/>
    </source>
</evidence>
<dbReference type="SUPFAM" id="SSF50022">
    <property type="entry name" value="ISP domain"/>
    <property type="match status" value="1"/>
</dbReference>
<dbReference type="AlphaFoldDB" id="D5BQ86"/>
<dbReference type="GO" id="GO:0018489">
    <property type="term" value="F:vanillate monooxygenase activity"/>
    <property type="evidence" value="ECO:0007669"/>
    <property type="project" value="UniProtKB-EC"/>
</dbReference>
<reference evidence="7 8" key="1">
    <citation type="journal article" date="2010" name="J. Bacteriol.">
        <title>Complete genome sequence of "Candidatus Puniceispirillum marinum" IMCC1322, a representative of the SAR116 clade in the Alphaproteobacteria.</title>
        <authorList>
            <person name="Oh H.M."/>
            <person name="Kwon K.K."/>
            <person name="Kang I."/>
            <person name="Kang S.G."/>
            <person name="Lee J.H."/>
            <person name="Kim S.J."/>
            <person name="Cho J.C."/>
        </authorList>
    </citation>
    <scope>NUCLEOTIDE SEQUENCE [LARGE SCALE GENOMIC DNA]</scope>
    <source>
        <strain evidence="7 8">IMCC1322</strain>
    </source>
</reference>
<dbReference type="Gene3D" id="3.90.380.10">
    <property type="entry name" value="Naphthalene 1,2-dioxygenase Alpha Subunit, Chain A, domain 1"/>
    <property type="match status" value="1"/>
</dbReference>
<evidence type="ECO:0000259" key="6">
    <source>
        <dbReference type="PROSITE" id="PS51296"/>
    </source>
</evidence>
<dbReference type="HOGENOM" id="CLU_039484_0_0_5"/>
<dbReference type="InterPro" id="IPR050584">
    <property type="entry name" value="Cholesterol_7-desaturase"/>
</dbReference>
<dbReference type="SUPFAM" id="SSF55961">
    <property type="entry name" value="Bet v1-like"/>
    <property type="match status" value="1"/>
</dbReference>
<evidence type="ECO:0000313" key="8">
    <source>
        <dbReference type="Proteomes" id="UP000007460"/>
    </source>
</evidence>
<evidence type="ECO:0000256" key="5">
    <source>
        <dbReference type="ARBA" id="ARBA00023014"/>
    </source>
</evidence>
<protein>
    <submittedName>
        <fullName evidence="7">Rieske (2Fe-2S) protein</fullName>
        <ecNumber evidence="7">1.14.13.82</ecNumber>
    </submittedName>
</protein>
<evidence type="ECO:0000313" key="7">
    <source>
        <dbReference type="EMBL" id="ADE38584.1"/>
    </source>
</evidence>
<evidence type="ECO:0000256" key="3">
    <source>
        <dbReference type="ARBA" id="ARBA00023002"/>
    </source>
</evidence>
<keyword evidence="4" id="KW-0408">Iron</keyword>
<dbReference type="EMBL" id="CP001751">
    <property type="protein sequence ID" value="ADE38584.1"/>
    <property type="molecule type" value="Genomic_DNA"/>
</dbReference>
<organism evidence="7 8">
    <name type="scientific">Puniceispirillum marinum (strain IMCC1322)</name>
    <dbReference type="NCBI Taxonomy" id="488538"/>
    <lineage>
        <taxon>Bacteria</taxon>
        <taxon>Pseudomonadati</taxon>
        <taxon>Pseudomonadota</taxon>
        <taxon>Alphaproteobacteria</taxon>
        <taxon>Candidatus Puniceispirillales</taxon>
        <taxon>Candidatus Puniceispirillaceae</taxon>
        <taxon>Candidatus Puniceispirillum</taxon>
    </lineage>
</organism>
<dbReference type="PANTHER" id="PTHR21266:SF60">
    <property type="entry name" value="3-KETOSTEROID-9-ALPHA-MONOOXYGENASE, OXYGENASE COMPONENT"/>
    <property type="match status" value="1"/>
</dbReference>
<dbReference type="PROSITE" id="PS51296">
    <property type="entry name" value="RIESKE"/>
    <property type="match status" value="1"/>
</dbReference>
<dbReference type="eggNOG" id="COG4638">
    <property type="taxonomic scope" value="Bacteria"/>
</dbReference>
<evidence type="ECO:0000256" key="4">
    <source>
        <dbReference type="ARBA" id="ARBA00023004"/>
    </source>
</evidence>
<keyword evidence="5" id="KW-0411">Iron-sulfur</keyword>
<dbReference type="GO" id="GO:0051537">
    <property type="term" value="F:2 iron, 2 sulfur cluster binding"/>
    <property type="evidence" value="ECO:0007669"/>
    <property type="project" value="UniProtKB-KW"/>
</dbReference>
<dbReference type="RefSeq" id="WP_013045214.1">
    <property type="nucleotide sequence ID" value="NC_014010.1"/>
</dbReference>
<dbReference type="EC" id="1.14.13.82" evidence="7"/>
<dbReference type="Proteomes" id="UP000007460">
    <property type="component" value="Chromosome"/>
</dbReference>
<proteinExistence type="predicted"/>
<keyword evidence="1" id="KW-0001">2Fe-2S</keyword>
<dbReference type="PANTHER" id="PTHR21266">
    <property type="entry name" value="IRON-SULFUR DOMAIN CONTAINING PROTEIN"/>
    <property type="match status" value="1"/>
</dbReference>
<keyword evidence="3 7" id="KW-0560">Oxidoreductase</keyword>
<dbReference type="KEGG" id="apb:SAR116_0341"/>
<dbReference type="OrthoDB" id="9800776at2"/>
<dbReference type="InterPro" id="IPR036922">
    <property type="entry name" value="Rieske_2Fe-2S_sf"/>
</dbReference>